<feature type="region of interest" description="Disordered" evidence="5">
    <location>
        <begin position="73"/>
        <end position="95"/>
    </location>
</feature>
<comment type="caution">
    <text evidence="7">The sequence shown here is derived from an EMBL/GenBank/DDBJ whole genome shotgun (WGS) entry which is preliminary data.</text>
</comment>
<keyword evidence="3 6" id="KW-0732">Signal</keyword>
<dbReference type="Pfam" id="PF05498">
    <property type="entry name" value="RALF"/>
    <property type="match status" value="1"/>
</dbReference>
<evidence type="ECO:0000256" key="3">
    <source>
        <dbReference type="ARBA" id="ARBA00022729"/>
    </source>
</evidence>
<evidence type="ECO:0000256" key="5">
    <source>
        <dbReference type="SAM" id="MobiDB-lite"/>
    </source>
</evidence>
<protein>
    <submittedName>
        <fullName evidence="7">Uncharacterized protein</fullName>
    </submittedName>
</protein>
<dbReference type="InterPro" id="IPR008801">
    <property type="entry name" value="RALF"/>
</dbReference>
<dbReference type="GO" id="GO:0005179">
    <property type="term" value="F:hormone activity"/>
    <property type="evidence" value="ECO:0007669"/>
    <property type="project" value="UniProtKB-KW"/>
</dbReference>
<dbReference type="EMBL" id="RWGY01000013">
    <property type="protein sequence ID" value="TVU23745.1"/>
    <property type="molecule type" value="Genomic_DNA"/>
</dbReference>
<evidence type="ECO:0000256" key="4">
    <source>
        <dbReference type="ARBA" id="ARBA00023157"/>
    </source>
</evidence>
<feature type="compositionally biased region" description="Low complexity" evidence="5">
    <location>
        <begin position="150"/>
        <end position="161"/>
    </location>
</feature>
<dbReference type="Proteomes" id="UP000324897">
    <property type="component" value="Chromosome 2"/>
</dbReference>
<feature type="non-terminal residue" evidence="7">
    <location>
        <position position="1"/>
    </location>
</feature>
<name>A0A5J9UK12_9POAL</name>
<keyword evidence="4" id="KW-1015">Disulfide bond</keyword>
<evidence type="ECO:0000256" key="1">
    <source>
        <dbReference type="ARBA" id="ARBA00009178"/>
    </source>
</evidence>
<dbReference type="Gramene" id="TVU23779">
    <property type="protein sequence ID" value="TVU23779"/>
    <property type="gene ID" value="EJB05_26161"/>
</dbReference>
<evidence type="ECO:0000313" key="8">
    <source>
        <dbReference type="EMBL" id="TVU23779.1"/>
    </source>
</evidence>
<evidence type="ECO:0000313" key="7">
    <source>
        <dbReference type="EMBL" id="TVU23745.1"/>
    </source>
</evidence>
<feature type="region of interest" description="Disordered" evidence="5">
    <location>
        <begin position="144"/>
        <end position="164"/>
    </location>
</feature>
<feature type="signal peptide" evidence="6">
    <location>
        <begin position="1"/>
        <end position="23"/>
    </location>
</feature>
<dbReference type="EMBL" id="RWGY01000013">
    <property type="protein sequence ID" value="TVU23779.1"/>
    <property type="molecule type" value="Genomic_DNA"/>
</dbReference>
<comment type="similarity">
    <text evidence="1">Belongs to the plant rapid alkalinization factor (RALF) family.</text>
</comment>
<keyword evidence="9" id="KW-1185">Reference proteome</keyword>
<proteinExistence type="inferred from homology"/>
<reference evidence="7 9" key="1">
    <citation type="journal article" date="2019" name="Sci. Rep.">
        <title>A high-quality genome of Eragrostis curvula grass provides insights into Poaceae evolution and supports new strategies to enhance forage quality.</title>
        <authorList>
            <person name="Carballo J."/>
            <person name="Santos B.A.C.M."/>
            <person name="Zappacosta D."/>
            <person name="Garbus I."/>
            <person name="Selva J.P."/>
            <person name="Gallo C.A."/>
            <person name="Diaz A."/>
            <person name="Albertini E."/>
            <person name="Caccamo M."/>
            <person name="Echenique V."/>
        </authorList>
    </citation>
    <scope>NUCLEOTIDE SEQUENCE [LARGE SCALE GENOMIC DNA]</scope>
    <source>
        <strain evidence="9">cv. Victoria</strain>
        <tissue evidence="7">Leaf</tissue>
    </source>
</reference>
<sequence>MPAVKLQVAFLLLFLSALAVADARASALSGVERHLPFTLLPAHNLAAGCRGSVGECLAGDELDLDGGGLRLSHGRGRVPGRRRARRRRRASAPTQPRALLPVRVRVLRRDRVPCSRRGASYYNCPGQPIPPRQLPHSRVAAARLKASAGPESNNTSSSNPESFRRSWLEREDRHFVPPVKCFSCLAPNFGAKIVVALCRTERWNGDLVLGKLEHCS</sequence>
<feature type="compositionally biased region" description="Basic residues" evidence="5">
    <location>
        <begin position="73"/>
        <end position="90"/>
    </location>
</feature>
<keyword evidence="2" id="KW-0372">Hormone</keyword>
<evidence type="ECO:0000313" key="9">
    <source>
        <dbReference type="Proteomes" id="UP000324897"/>
    </source>
</evidence>
<dbReference type="Gramene" id="TVU23745">
    <property type="protein sequence ID" value="TVU23745"/>
    <property type="gene ID" value="EJB05_26125"/>
</dbReference>
<organism evidence="7 9">
    <name type="scientific">Eragrostis curvula</name>
    <name type="common">weeping love grass</name>
    <dbReference type="NCBI Taxonomy" id="38414"/>
    <lineage>
        <taxon>Eukaryota</taxon>
        <taxon>Viridiplantae</taxon>
        <taxon>Streptophyta</taxon>
        <taxon>Embryophyta</taxon>
        <taxon>Tracheophyta</taxon>
        <taxon>Spermatophyta</taxon>
        <taxon>Magnoliopsida</taxon>
        <taxon>Liliopsida</taxon>
        <taxon>Poales</taxon>
        <taxon>Poaceae</taxon>
        <taxon>PACMAD clade</taxon>
        <taxon>Chloridoideae</taxon>
        <taxon>Eragrostideae</taxon>
        <taxon>Eragrostidinae</taxon>
        <taxon>Eragrostis</taxon>
    </lineage>
</organism>
<evidence type="ECO:0000256" key="2">
    <source>
        <dbReference type="ARBA" id="ARBA00022702"/>
    </source>
</evidence>
<dbReference type="AlphaFoldDB" id="A0A5J9UK12"/>
<accession>A0A5J9UK12</accession>
<gene>
    <name evidence="7" type="ORF">EJB05_26125</name>
    <name evidence="8" type="ORF">EJB05_26161</name>
</gene>
<evidence type="ECO:0000256" key="6">
    <source>
        <dbReference type="SAM" id="SignalP"/>
    </source>
</evidence>
<feature type="chain" id="PRO_5033491002" evidence="6">
    <location>
        <begin position="24"/>
        <end position="216"/>
    </location>
</feature>